<feature type="transmembrane region" description="Helical" evidence="1">
    <location>
        <begin position="226"/>
        <end position="245"/>
    </location>
</feature>
<dbReference type="PANTHER" id="PTHR39470:SF1">
    <property type="entry name" value="CHORISMATE SYNTHASE PROTEIN"/>
    <property type="match status" value="1"/>
</dbReference>
<organism evidence="2 3">
    <name type="scientific">Sordaria macrospora</name>
    <dbReference type="NCBI Taxonomy" id="5147"/>
    <lineage>
        <taxon>Eukaryota</taxon>
        <taxon>Fungi</taxon>
        <taxon>Dikarya</taxon>
        <taxon>Ascomycota</taxon>
        <taxon>Pezizomycotina</taxon>
        <taxon>Sordariomycetes</taxon>
        <taxon>Sordariomycetidae</taxon>
        <taxon>Sordariales</taxon>
        <taxon>Sordariaceae</taxon>
        <taxon>Sordaria</taxon>
    </lineage>
</organism>
<feature type="transmembrane region" description="Helical" evidence="1">
    <location>
        <begin position="185"/>
        <end position="205"/>
    </location>
</feature>
<evidence type="ECO:0008006" key="4">
    <source>
        <dbReference type="Google" id="ProtNLM"/>
    </source>
</evidence>
<protein>
    <recommendedName>
        <fullName evidence="4">Chorismate synthase protein</fullName>
    </recommendedName>
</protein>
<dbReference type="AlphaFoldDB" id="A0A8S8ZEP3"/>
<keyword evidence="1" id="KW-0812">Transmembrane</keyword>
<evidence type="ECO:0000313" key="3">
    <source>
        <dbReference type="Proteomes" id="UP000433876"/>
    </source>
</evidence>
<evidence type="ECO:0000256" key="1">
    <source>
        <dbReference type="SAM" id="Phobius"/>
    </source>
</evidence>
<keyword evidence="1" id="KW-0472">Membrane</keyword>
<feature type="transmembrane region" description="Helical" evidence="1">
    <location>
        <begin position="146"/>
        <end position="173"/>
    </location>
</feature>
<name>A0A8S8ZEP3_SORMA</name>
<dbReference type="PANTHER" id="PTHR39470">
    <property type="entry name" value="CHROMOSOME 10, WHOLE GENOME SHOTGUN SEQUENCE"/>
    <property type="match status" value="1"/>
</dbReference>
<dbReference type="VEuPathDB" id="FungiDB:SMAC_06247"/>
<feature type="transmembrane region" description="Helical" evidence="1">
    <location>
        <begin position="50"/>
        <end position="71"/>
    </location>
</feature>
<proteinExistence type="predicted"/>
<dbReference type="OMA" id="YFYYALP"/>
<reference evidence="2 3" key="1">
    <citation type="submission" date="2017-07" db="EMBL/GenBank/DDBJ databases">
        <title>Genome sequence of the Sordaria macrospora wild type strain R19027.</title>
        <authorList>
            <person name="Nowrousian M."/>
            <person name="Teichert I."/>
            <person name="Kueck U."/>
        </authorList>
    </citation>
    <scope>NUCLEOTIDE SEQUENCE [LARGE SCALE GENOMIC DNA]</scope>
    <source>
        <strain evidence="2 3">R19027</strain>
        <tissue evidence="2">Mycelium</tissue>
    </source>
</reference>
<keyword evidence="1" id="KW-1133">Transmembrane helix</keyword>
<gene>
    <name evidence="2" type="ORF">SMACR_06247</name>
</gene>
<sequence>MTTIPWGTIRSLLIFFGPILLPKALGAYRTLRRGPQTVNGPLKVRPVPPAVRRALILLLSLSLVYLALALLPAYTPESIFHLTQSRLQIPVDVLFTRLASLRPPTVADNALRHKFVNLESRLLYLQFGPDVLASCPFCSSDDPRSYLYYALPGLVAPHLFNLGLIALVTSSFLTGRDGYKWRYPATIASLVLGFLDVYMVSTYNHQSNARALRLAEIDFFHWRQRTLRFVALATLNTIFASLLYLSSTNRLFANPPSPAERVEAVVRQLQQVKGKINAAGVMQNTISRDDELRGRSDAYWRHEVRLMGEVMEERDVVEGVRDALRERIVVENVERDAESYVRSMLPPFSAAVYLGGGGGGGGERSKDD</sequence>
<dbReference type="Proteomes" id="UP000433876">
    <property type="component" value="Unassembled WGS sequence"/>
</dbReference>
<dbReference type="EMBL" id="NMPR01000260">
    <property type="protein sequence ID" value="KAA8624105.1"/>
    <property type="molecule type" value="Genomic_DNA"/>
</dbReference>
<evidence type="ECO:0000313" key="2">
    <source>
        <dbReference type="EMBL" id="KAA8624105.1"/>
    </source>
</evidence>
<comment type="caution">
    <text evidence="2">The sequence shown here is derived from an EMBL/GenBank/DDBJ whole genome shotgun (WGS) entry which is preliminary data.</text>
</comment>
<accession>A0A8S8ZEP3</accession>